<evidence type="ECO:0000259" key="7">
    <source>
        <dbReference type="Pfam" id="PF09335"/>
    </source>
</evidence>
<comment type="subcellular location">
    <subcellularLocation>
        <location evidence="1 6">Cell membrane</location>
        <topology evidence="1 6">Multi-pass membrane protein</topology>
    </subcellularLocation>
</comment>
<feature type="transmembrane region" description="Helical" evidence="6">
    <location>
        <begin position="12"/>
        <end position="30"/>
    </location>
</feature>
<evidence type="ECO:0000256" key="3">
    <source>
        <dbReference type="ARBA" id="ARBA00022692"/>
    </source>
</evidence>
<dbReference type="PANTHER" id="PTHR12677">
    <property type="entry name" value="GOLGI APPARATUS MEMBRANE PROTEIN TVP38-RELATED"/>
    <property type="match status" value="1"/>
</dbReference>
<comment type="similarity">
    <text evidence="6">Belongs to the TVP38/TMEM64 family.</text>
</comment>
<dbReference type="GO" id="GO:0005886">
    <property type="term" value="C:plasma membrane"/>
    <property type="evidence" value="ECO:0007669"/>
    <property type="project" value="UniProtKB-SubCell"/>
</dbReference>
<comment type="caution">
    <text evidence="8">The sequence shown here is derived from an EMBL/GenBank/DDBJ whole genome shotgun (WGS) entry which is preliminary data.</text>
</comment>
<keyword evidence="2 6" id="KW-1003">Cell membrane</keyword>
<evidence type="ECO:0000256" key="6">
    <source>
        <dbReference type="RuleBase" id="RU366058"/>
    </source>
</evidence>
<protein>
    <recommendedName>
        <fullName evidence="6">TVP38/TMEM64 family membrane protein</fullName>
    </recommendedName>
</protein>
<proteinExistence type="inferred from homology"/>
<feature type="transmembrane region" description="Helical" evidence="6">
    <location>
        <begin position="193"/>
        <end position="214"/>
    </location>
</feature>
<sequence length="219" mass="25195">MDEVKNKVNWSKWGRSLALVVIFLLSWWIFKTFNLDRVRELVMTSSYAEVIYVLLWTFLPMGFFPVPVLALAGGMGFGLWKGSLLTVLGASFNMSFMFLMARYLFRRPVQNFLFERYPSTRDILSTKQRRLRIVLALARLIPLVPYNIENYAFGLTDIRFIDYLGISLITILPGTLIYVNVGDKAVAPKTWDFVLAIGLLLLLVIGTAFLTKYMREPED</sequence>
<dbReference type="PANTHER" id="PTHR12677:SF59">
    <property type="entry name" value="GOLGI APPARATUS MEMBRANE PROTEIN TVP38-RELATED"/>
    <property type="match status" value="1"/>
</dbReference>
<keyword evidence="5 6" id="KW-0472">Membrane</keyword>
<accession>A0A5N1GN14</accession>
<evidence type="ECO:0000313" key="8">
    <source>
        <dbReference type="EMBL" id="KAA9302182.1"/>
    </source>
</evidence>
<reference evidence="8 9" key="1">
    <citation type="submission" date="2019-09" db="EMBL/GenBank/DDBJ databases">
        <title>Draft genome sequence assemblies of isolates from the urinary tract.</title>
        <authorList>
            <person name="Mores C.R."/>
            <person name="Putonti C."/>
            <person name="Wolfe A.J."/>
        </authorList>
    </citation>
    <scope>NUCLEOTIDE SEQUENCE [LARGE SCALE GENOMIC DNA]</scope>
    <source>
        <strain evidence="8 9">UMB623</strain>
    </source>
</reference>
<feature type="domain" description="VTT" evidence="7">
    <location>
        <begin position="64"/>
        <end position="183"/>
    </location>
</feature>
<feature type="transmembrane region" description="Helical" evidence="6">
    <location>
        <begin position="50"/>
        <end position="72"/>
    </location>
</feature>
<feature type="transmembrane region" description="Helical" evidence="6">
    <location>
        <begin position="84"/>
        <end position="105"/>
    </location>
</feature>
<keyword evidence="4 6" id="KW-1133">Transmembrane helix</keyword>
<dbReference type="EMBL" id="VYWO01000001">
    <property type="protein sequence ID" value="KAA9302182.1"/>
    <property type="molecule type" value="Genomic_DNA"/>
</dbReference>
<evidence type="ECO:0000256" key="1">
    <source>
        <dbReference type="ARBA" id="ARBA00004651"/>
    </source>
</evidence>
<name>A0A5N1GN14_9LACT</name>
<dbReference type="Proteomes" id="UP000327148">
    <property type="component" value="Unassembled WGS sequence"/>
</dbReference>
<dbReference type="InterPro" id="IPR032816">
    <property type="entry name" value="VTT_dom"/>
</dbReference>
<feature type="transmembrane region" description="Helical" evidence="6">
    <location>
        <begin position="131"/>
        <end position="148"/>
    </location>
</feature>
<dbReference type="AlphaFoldDB" id="A0A5N1GN14"/>
<evidence type="ECO:0000313" key="9">
    <source>
        <dbReference type="Proteomes" id="UP000327148"/>
    </source>
</evidence>
<keyword evidence="3 6" id="KW-0812">Transmembrane</keyword>
<evidence type="ECO:0000256" key="5">
    <source>
        <dbReference type="ARBA" id="ARBA00023136"/>
    </source>
</evidence>
<dbReference type="Pfam" id="PF09335">
    <property type="entry name" value="VTT_dom"/>
    <property type="match status" value="1"/>
</dbReference>
<evidence type="ECO:0000256" key="4">
    <source>
        <dbReference type="ARBA" id="ARBA00022989"/>
    </source>
</evidence>
<organism evidence="8 9">
    <name type="scientific">Aerococcus sanguinicola</name>
    <dbReference type="NCBI Taxonomy" id="119206"/>
    <lineage>
        <taxon>Bacteria</taxon>
        <taxon>Bacillati</taxon>
        <taxon>Bacillota</taxon>
        <taxon>Bacilli</taxon>
        <taxon>Lactobacillales</taxon>
        <taxon>Aerococcaceae</taxon>
        <taxon>Aerococcus</taxon>
    </lineage>
</organism>
<evidence type="ECO:0000256" key="2">
    <source>
        <dbReference type="ARBA" id="ARBA00022475"/>
    </source>
</evidence>
<dbReference type="RefSeq" id="WP_070430310.1">
    <property type="nucleotide sequence ID" value="NZ_VYWO01000001.1"/>
</dbReference>
<gene>
    <name evidence="8" type="ORF">F6I03_02925</name>
</gene>
<dbReference type="OrthoDB" id="9812980at2"/>
<dbReference type="InterPro" id="IPR015414">
    <property type="entry name" value="TMEM64"/>
</dbReference>
<feature type="transmembrane region" description="Helical" evidence="6">
    <location>
        <begin position="160"/>
        <end position="181"/>
    </location>
</feature>